<organism evidence="2 3">
    <name type="scientific">Vigna unguiculata</name>
    <name type="common">Cowpea</name>
    <dbReference type="NCBI Taxonomy" id="3917"/>
    <lineage>
        <taxon>Eukaryota</taxon>
        <taxon>Viridiplantae</taxon>
        <taxon>Streptophyta</taxon>
        <taxon>Embryophyta</taxon>
        <taxon>Tracheophyta</taxon>
        <taxon>Spermatophyta</taxon>
        <taxon>Magnoliopsida</taxon>
        <taxon>eudicotyledons</taxon>
        <taxon>Gunneridae</taxon>
        <taxon>Pentapetalae</taxon>
        <taxon>rosids</taxon>
        <taxon>fabids</taxon>
        <taxon>Fabales</taxon>
        <taxon>Fabaceae</taxon>
        <taxon>Papilionoideae</taxon>
        <taxon>50 kb inversion clade</taxon>
        <taxon>NPAAA clade</taxon>
        <taxon>indigoferoid/millettioid clade</taxon>
        <taxon>Phaseoleae</taxon>
        <taxon>Vigna</taxon>
    </lineage>
</organism>
<name>A0A4D6NIV0_VIGUN</name>
<feature type="region of interest" description="Disordered" evidence="1">
    <location>
        <begin position="1"/>
        <end position="31"/>
    </location>
</feature>
<sequence length="86" mass="9084">MAMSSTTVPVLSITADSESAPSSCSSSTMPLSSSSTLSLLCIGLFYPMPALPTSKNYSAASCIVSFYTFLSMRATETKPRTPTLWS</sequence>
<dbReference type="AlphaFoldDB" id="A0A4D6NIV0"/>
<gene>
    <name evidence="2" type="ORF">DEO72_LG11g696</name>
</gene>
<dbReference type="EMBL" id="CP039355">
    <property type="protein sequence ID" value="QCE13700.1"/>
    <property type="molecule type" value="Genomic_DNA"/>
</dbReference>
<feature type="compositionally biased region" description="Low complexity" evidence="1">
    <location>
        <begin position="17"/>
        <end position="31"/>
    </location>
</feature>
<proteinExistence type="predicted"/>
<accession>A0A4D6NIV0</accession>
<evidence type="ECO:0000313" key="3">
    <source>
        <dbReference type="Proteomes" id="UP000501690"/>
    </source>
</evidence>
<reference evidence="2 3" key="1">
    <citation type="submission" date="2019-04" db="EMBL/GenBank/DDBJ databases">
        <title>An improved genome assembly and genetic linkage map for asparagus bean, Vigna unguiculata ssp. sesquipedialis.</title>
        <authorList>
            <person name="Xia Q."/>
            <person name="Zhang R."/>
            <person name="Dong Y."/>
        </authorList>
    </citation>
    <scope>NUCLEOTIDE SEQUENCE [LARGE SCALE GENOMIC DNA]</scope>
    <source>
        <tissue evidence="2">Leaf</tissue>
    </source>
</reference>
<protein>
    <submittedName>
        <fullName evidence="2">Uncharacterized protein</fullName>
    </submittedName>
</protein>
<keyword evidence="3" id="KW-1185">Reference proteome</keyword>
<evidence type="ECO:0000313" key="2">
    <source>
        <dbReference type="EMBL" id="QCE13700.1"/>
    </source>
</evidence>
<evidence type="ECO:0000256" key="1">
    <source>
        <dbReference type="SAM" id="MobiDB-lite"/>
    </source>
</evidence>
<dbReference type="Proteomes" id="UP000501690">
    <property type="component" value="Linkage Group LG11"/>
</dbReference>